<reference evidence="1" key="2">
    <citation type="submission" date="2018-07" db="EMBL/GenBank/DDBJ databases">
        <authorList>
            <consortium name="NCBI Pathogen Detection Project"/>
        </authorList>
    </citation>
    <scope>NUCLEOTIDE SEQUENCE</scope>
    <source>
        <strain evidence="1">11-1391</strain>
    </source>
</reference>
<gene>
    <name evidence="1" type="ORF">G0D47_19490</name>
</gene>
<comment type="caution">
    <text evidence="1">The sequence shown here is derived from an EMBL/GenBank/DDBJ whole genome shotgun (WGS) entry which is preliminary data.</text>
</comment>
<accession>A0A702D911</accession>
<organism evidence="1">
    <name type="scientific">Salmonella diarizonae</name>
    <dbReference type="NCBI Taxonomy" id="59204"/>
    <lineage>
        <taxon>Bacteria</taxon>
        <taxon>Pseudomonadati</taxon>
        <taxon>Pseudomonadota</taxon>
        <taxon>Gammaproteobacteria</taxon>
        <taxon>Enterobacterales</taxon>
        <taxon>Enterobacteriaceae</taxon>
        <taxon>Salmonella</taxon>
    </lineage>
</organism>
<proteinExistence type="predicted"/>
<reference evidence="1" key="1">
    <citation type="journal article" date="2018" name="Genome Biol.">
        <title>SKESA: strategic k-mer extension for scrupulous assemblies.</title>
        <authorList>
            <person name="Souvorov A."/>
            <person name="Agarwala R."/>
            <person name="Lipman D.J."/>
        </authorList>
    </citation>
    <scope>NUCLEOTIDE SEQUENCE</scope>
    <source>
        <strain evidence="1">11-1391</strain>
    </source>
</reference>
<protein>
    <submittedName>
        <fullName evidence="1">Uncharacterized protein</fullName>
    </submittedName>
</protein>
<name>A0A702D911_SALDZ</name>
<dbReference type="AlphaFoldDB" id="A0A702D911"/>
<sequence length="86" mass="9785">MKIRLTPEGFVRLSPGTACFLRGTFVLPAKISLILLPEWSEMFPPEPFPVAIFSYPQITARDLSTKLQPIYSQSARRPDFKVRGFL</sequence>
<dbReference type="EMBL" id="DAAMII010000026">
    <property type="protein sequence ID" value="HAC6766781.1"/>
    <property type="molecule type" value="Genomic_DNA"/>
</dbReference>
<evidence type="ECO:0000313" key="1">
    <source>
        <dbReference type="EMBL" id="HAC6766781.1"/>
    </source>
</evidence>